<reference evidence="3 4" key="1">
    <citation type="submission" date="2019-10" db="EMBL/GenBank/DDBJ databases">
        <title>Assembly and Annotation for the nematode Trichostrongylus colubriformis.</title>
        <authorList>
            <person name="Martin J."/>
        </authorList>
    </citation>
    <scope>NUCLEOTIDE SEQUENCE [LARGE SCALE GENOMIC DNA]</scope>
    <source>
        <strain evidence="3">G859</strain>
        <tissue evidence="3">Whole worm</tissue>
    </source>
</reference>
<organism evidence="3 4">
    <name type="scientific">Trichostrongylus colubriformis</name>
    <name type="common">Black scour worm</name>
    <dbReference type="NCBI Taxonomy" id="6319"/>
    <lineage>
        <taxon>Eukaryota</taxon>
        <taxon>Metazoa</taxon>
        <taxon>Ecdysozoa</taxon>
        <taxon>Nematoda</taxon>
        <taxon>Chromadorea</taxon>
        <taxon>Rhabditida</taxon>
        <taxon>Rhabditina</taxon>
        <taxon>Rhabditomorpha</taxon>
        <taxon>Strongyloidea</taxon>
        <taxon>Trichostrongylidae</taxon>
        <taxon>Trichostrongylus</taxon>
    </lineage>
</organism>
<dbReference type="InterPro" id="IPR038499">
    <property type="entry name" value="BRO1_sf"/>
</dbReference>
<dbReference type="PANTHER" id="PTHR23030">
    <property type="entry name" value="PCD6 INTERACTING PROTEIN-RELATED"/>
    <property type="match status" value="1"/>
</dbReference>
<dbReference type="PROSITE" id="PS51180">
    <property type="entry name" value="BRO1"/>
    <property type="match status" value="1"/>
</dbReference>
<feature type="region of interest" description="Disordered" evidence="1">
    <location>
        <begin position="717"/>
        <end position="860"/>
    </location>
</feature>
<dbReference type="InterPro" id="IPR025304">
    <property type="entry name" value="ALIX_V_dom"/>
</dbReference>
<evidence type="ECO:0000313" key="4">
    <source>
        <dbReference type="Proteomes" id="UP001331761"/>
    </source>
</evidence>
<protein>
    <submittedName>
        <fullName evidence="3">Programmed cell death 6-interacting protein</fullName>
    </submittedName>
</protein>
<evidence type="ECO:0000256" key="1">
    <source>
        <dbReference type="SAM" id="MobiDB-lite"/>
    </source>
</evidence>
<dbReference type="Gene3D" id="1.20.120.560">
    <property type="entry name" value="alix/aip1 in complex with the ypdl late domain"/>
    <property type="match status" value="1"/>
</dbReference>
<evidence type="ECO:0000259" key="2">
    <source>
        <dbReference type="PROSITE" id="PS51180"/>
    </source>
</evidence>
<dbReference type="Pfam" id="PF13949">
    <property type="entry name" value="ALIX_LYPXL_bnd"/>
    <property type="match status" value="1"/>
</dbReference>
<name>A0AAN8IRR7_TRICO</name>
<dbReference type="Gene3D" id="1.20.140.50">
    <property type="entry name" value="alix/aip1 like domains"/>
    <property type="match status" value="1"/>
</dbReference>
<dbReference type="Gene3D" id="1.25.40.280">
    <property type="entry name" value="alix/aip1 like domains"/>
    <property type="match status" value="1"/>
</dbReference>
<feature type="compositionally biased region" description="Pro residues" evidence="1">
    <location>
        <begin position="732"/>
        <end position="742"/>
    </location>
</feature>
<dbReference type="AlphaFoldDB" id="A0AAN8IRR7"/>
<dbReference type="CDD" id="cd09240">
    <property type="entry name" value="BRO1_Alix"/>
    <property type="match status" value="1"/>
</dbReference>
<accession>A0AAN8IRR7</accession>
<evidence type="ECO:0000313" key="3">
    <source>
        <dbReference type="EMBL" id="KAK5984494.1"/>
    </source>
</evidence>
<feature type="compositionally biased region" description="Low complexity" evidence="1">
    <location>
        <begin position="783"/>
        <end position="807"/>
    </location>
</feature>
<keyword evidence="4" id="KW-1185">Reference proteome</keyword>
<dbReference type="GO" id="GO:0000281">
    <property type="term" value="P:mitotic cytokinesis"/>
    <property type="evidence" value="ECO:0007669"/>
    <property type="project" value="TreeGrafter"/>
</dbReference>
<dbReference type="GO" id="GO:0005768">
    <property type="term" value="C:endosome"/>
    <property type="evidence" value="ECO:0007669"/>
    <property type="project" value="TreeGrafter"/>
</dbReference>
<dbReference type="EMBL" id="WIXE01002819">
    <property type="protein sequence ID" value="KAK5984494.1"/>
    <property type="molecule type" value="Genomic_DNA"/>
</dbReference>
<dbReference type="Pfam" id="PF03097">
    <property type="entry name" value="BRO1"/>
    <property type="match status" value="1"/>
</dbReference>
<dbReference type="Proteomes" id="UP001331761">
    <property type="component" value="Unassembled WGS sequence"/>
</dbReference>
<sequence>MNQYSFLAVPLKSTSDVDLVKPLTLYIDTVYKTSEDNKAEVAEAVQELNKLRSKACCQPLDKHQSALDIVTRYYDQLVAIENKIVISATQNPVVFKWKDAFDKGSLFFSKASLSISDGAFERAAVLFNCGALMSHIAASQPLLTDEEMKTAAKLFQQSAGVFARLRDTVLGMVQQDPTPDLMPDTLAALSAIMLAQAQESIYIKAYKDKMKPSALVKIAAQVGDFYQDALKAMNRDVVKGLWEKEWIHVVTGKMFGFQAISQLHQAGINAEQQEMSEQLGRLTEAVKLSEMAAKYLPSGCLSEQLNSVQKMYAAAKKDNDFIYHERIADFRSLPALPRAALAKALPVTHPLSPRFKDMFASVVPVQVHNAMQSYESRKAELINIETGRLREHTQLMNGILASLNLPAALDDVTSMDTLPESIKQKSAKVKQAGGINELQRLFSELPGLHKRNEEILDETNRMLAEEKESDDNLRRQFGTKWSRMSSEQLTGPLLQEIGKYRGILHTASNADKMVKEKFEANRAGIELLSKNEVELRNSIPNQTQHNVGGASESVAKLRGLMNQVQEIKVQREKLEKDFKAVHSDIANDLLRALAESQILNEEQISKEKIQEIFGPLKEQVEASIKQQDHIMAEVQTWNTRFTSEKSGSGTGAERERVLKMLAAGADSFHELKGNLEEGTKFYNDLTPILVRLQQKVSDFSFARQTEKEDLMRQMQQNIVSGGSGGGGGNAPKAPPPRPPPPTSRTEVEPPIPPPRTQQSLQAVPGGAPTAPMQQLAPSPQLPHPGYYQQPVPYGQPQPFSYQPQYQPNFANPYPTFPGAFPNYQQGYGYFPPCPQQQNPFAPGYNTPQQQQQQGYNAPQQ</sequence>
<dbReference type="PANTHER" id="PTHR23030:SF39">
    <property type="entry name" value="PROGRAMMED CELL DEATH 6-INTERACTING PROTEIN"/>
    <property type="match status" value="1"/>
</dbReference>
<feature type="domain" description="BRO1" evidence="2">
    <location>
        <begin position="5"/>
        <end position="400"/>
    </location>
</feature>
<dbReference type="SMART" id="SM01041">
    <property type="entry name" value="BRO1"/>
    <property type="match status" value="1"/>
</dbReference>
<dbReference type="InterPro" id="IPR004328">
    <property type="entry name" value="BRO1_dom"/>
</dbReference>
<comment type="caution">
    <text evidence="3">The sequence shown here is derived from an EMBL/GenBank/DDBJ whole genome shotgun (WGS) entry which is preliminary data.</text>
</comment>
<proteinExistence type="predicted"/>
<dbReference type="FunFam" id="1.25.40.280:FF:000001">
    <property type="entry name" value="programmed cell death 6-interacting protein-like isoform X1"/>
    <property type="match status" value="1"/>
</dbReference>
<gene>
    <name evidence="3" type="ORF">GCK32_002698</name>
</gene>
<feature type="compositionally biased region" description="Low complexity" evidence="1">
    <location>
        <begin position="841"/>
        <end position="860"/>
    </location>
</feature>